<dbReference type="STRING" id="642227.HA49_08680"/>
<accession>A0A095VKY0</accession>
<comment type="caution">
    <text evidence="2">The sequence shown here is derived from an EMBL/GenBank/DDBJ whole genome shotgun (WGS) entry which is preliminary data.</text>
</comment>
<evidence type="ECO:0000313" key="2">
    <source>
        <dbReference type="EMBL" id="KGD75290.1"/>
    </source>
</evidence>
<keyword evidence="3" id="KW-1185">Reference proteome</keyword>
<dbReference type="AlphaFoldDB" id="A0A095VKY0"/>
<gene>
    <name evidence="2" type="ORF">HA49_08680</name>
</gene>
<dbReference type="Proteomes" id="UP000029577">
    <property type="component" value="Unassembled WGS sequence"/>
</dbReference>
<evidence type="ECO:0000313" key="3">
    <source>
        <dbReference type="Proteomes" id="UP000029577"/>
    </source>
</evidence>
<organism evidence="2 3">
    <name type="scientific">Tatumella morbirosei</name>
    <dbReference type="NCBI Taxonomy" id="642227"/>
    <lineage>
        <taxon>Bacteria</taxon>
        <taxon>Pseudomonadati</taxon>
        <taxon>Pseudomonadota</taxon>
        <taxon>Gammaproteobacteria</taxon>
        <taxon>Enterobacterales</taxon>
        <taxon>Erwiniaceae</taxon>
        <taxon>Tatumella</taxon>
    </lineage>
</organism>
<protein>
    <submittedName>
        <fullName evidence="2">Uncharacterized protein</fullName>
    </submittedName>
</protein>
<dbReference type="EMBL" id="JPKR02000004">
    <property type="protein sequence ID" value="KGD75290.1"/>
    <property type="molecule type" value="Genomic_DNA"/>
</dbReference>
<reference evidence="2" key="1">
    <citation type="submission" date="2014-12" db="EMBL/GenBank/DDBJ databases">
        <title>The draft genome of the Tatumella morbirosei type strain, LMG23360T isolated from pineapple rot.</title>
        <authorList>
            <person name="Smits T.H."/>
            <person name="Palmer M."/>
            <person name="Venter S.N."/>
            <person name="Duffy B."/>
            <person name="Steenkamp E.T."/>
            <person name="Chan W.Y."/>
            <person name="Coutinho T.A."/>
            <person name="Coetzee M.P."/>
            <person name="De Maayer P."/>
        </authorList>
    </citation>
    <scope>NUCLEOTIDE SEQUENCE [LARGE SCALE GENOMIC DNA]</scope>
    <source>
        <strain evidence="2">LMG 23360</strain>
    </source>
</reference>
<proteinExistence type="predicted"/>
<feature type="compositionally biased region" description="Polar residues" evidence="1">
    <location>
        <begin position="151"/>
        <end position="169"/>
    </location>
</feature>
<name>A0A095VKY0_9GAMM</name>
<sequence>MLTSGDYREKIMAFMIKDFTDKIGPSLPYPPDKAGVHAAIAALDINDIFKSRGTIVRDVRGWRVDIQNSSGNHINISVQKNGVAGMSTVASVMVPHILRPDTSRNSDVTEARTKELSKAVRRGLVESLRTHSSEKGKGQITRKEVIGGFSTKKSSQNPAESSSGTVKNTPDNKRVS</sequence>
<evidence type="ECO:0000256" key="1">
    <source>
        <dbReference type="SAM" id="MobiDB-lite"/>
    </source>
</evidence>
<feature type="region of interest" description="Disordered" evidence="1">
    <location>
        <begin position="129"/>
        <end position="176"/>
    </location>
</feature>
<feature type="compositionally biased region" description="Basic and acidic residues" evidence="1">
    <location>
        <begin position="129"/>
        <end position="145"/>
    </location>
</feature>